<dbReference type="NCBIfam" id="TIGR01420">
    <property type="entry name" value="pilT_fam"/>
    <property type="match status" value="1"/>
</dbReference>
<dbReference type="PANTHER" id="PTHR30486">
    <property type="entry name" value="TWITCHING MOTILITY PROTEIN PILT"/>
    <property type="match status" value="1"/>
</dbReference>
<feature type="domain" description="Bacterial type II secretion system protein E" evidence="3">
    <location>
        <begin position="195"/>
        <end position="209"/>
    </location>
</feature>
<dbReference type="RefSeq" id="WP_015228892.1">
    <property type="nucleotide sequence ID" value="NC_019780.1"/>
</dbReference>
<dbReference type="KEGG" id="dsl:Dacsa_1182"/>
<dbReference type="eggNOG" id="COG2805">
    <property type="taxonomic scope" value="Bacteria"/>
</dbReference>
<gene>
    <name evidence="4" type="ORF">Dacsa_1182</name>
</gene>
<name>K9YUT9_DACS8</name>
<reference evidence="4" key="1">
    <citation type="submission" date="2012-04" db="EMBL/GenBank/DDBJ databases">
        <title>Finished genome of Dactylococcopsis salina PCC 8305.</title>
        <authorList>
            <consortium name="US DOE Joint Genome Institute"/>
            <person name="Gugger M."/>
            <person name="Coursin T."/>
            <person name="Rippka R."/>
            <person name="Tandeau De Marsac N."/>
            <person name="Huntemann M."/>
            <person name="Wei C.-L."/>
            <person name="Han J."/>
            <person name="Detter J.C."/>
            <person name="Han C."/>
            <person name="Tapia R."/>
            <person name="Daligault H."/>
            <person name="Chen A."/>
            <person name="Krypides N."/>
            <person name="Mavromatis K."/>
            <person name="Markowitz V."/>
            <person name="Szeto E."/>
            <person name="Ivanova N."/>
            <person name="Ovchinnikova G."/>
            <person name="Pagani I."/>
            <person name="Pati A."/>
            <person name="Goodwin L."/>
            <person name="Peters L."/>
            <person name="Pitluck S."/>
            <person name="Woyke T."/>
            <person name="Kerfeld C."/>
        </authorList>
    </citation>
    <scope>NUCLEOTIDE SEQUENCE [LARGE SCALE GENOMIC DNA]</scope>
    <source>
        <strain evidence="4">PCC 8305</strain>
    </source>
</reference>
<evidence type="ECO:0000256" key="1">
    <source>
        <dbReference type="ARBA" id="ARBA00006611"/>
    </source>
</evidence>
<dbReference type="GO" id="GO:0005524">
    <property type="term" value="F:ATP binding"/>
    <property type="evidence" value="ECO:0007669"/>
    <property type="project" value="InterPro"/>
</dbReference>
<protein>
    <submittedName>
        <fullName evidence="4">Pilus retraction protein PilT</fullName>
    </submittedName>
</protein>
<dbReference type="PATRIC" id="fig|13035.3.peg.1333"/>
<dbReference type="InterPro" id="IPR050921">
    <property type="entry name" value="T4SS_GSP_E_ATPase"/>
</dbReference>
<dbReference type="GO" id="GO:0016887">
    <property type="term" value="F:ATP hydrolysis activity"/>
    <property type="evidence" value="ECO:0007669"/>
    <property type="project" value="InterPro"/>
</dbReference>
<dbReference type="SUPFAM" id="SSF52540">
    <property type="entry name" value="P-loop containing nucleoside triphosphate hydrolases"/>
    <property type="match status" value="1"/>
</dbReference>
<comment type="similarity">
    <text evidence="1">Belongs to the GSP E family.</text>
</comment>
<accession>K9YUT9</accession>
<dbReference type="PANTHER" id="PTHR30486:SF16">
    <property type="entry name" value="TWITCHING MOTILITY PROTEIN PILT"/>
    <property type="match status" value="1"/>
</dbReference>
<dbReference type="Gene3D" id="3.40.50.300">
    <property type="entry name" value="P-loop containing nucleotide triphosphate hydrolases"/>
    <property type="match status" value="1"/>
</dbReference>
<keyword evidence="5" id="KW-1185">Reference proteome</keyword>
<proteinExistence type="inferred from homology"/>
<organism evidence="4 5">
    <name type="scientific">Dactylococcopsis salina (strain PCC 8305)</name>
    <name type="common">Myxobactron salinum</name>
    <dbReference type="NCBI Taxonomy" id="13035"/>
    <lineage>
        <taxon>Bacteria</taxon>
        <taxon>Bacillati</taxon>
        <taxon>Cyanobacteriota</taxon>
        <taxon>Cyanophyceae</taxon>
        <taxon>Nodosilineales</taxon>
        <taxon>Cymatolegaceae</taxon>
        <taxon>Dactylococcopsis</taxon>
    </lineage>
</organism>
<dbReference type="Gene3D" id="3.30.450.90">
    <property type="match status" value="1"/>
</dbReference>
<dbReference type="AlphaFoldDB" id="K9YUT9"/>
<dbReference type="InterPro" id="IPR003593">
    <property type="entry name" value="AAA+_ATPase"/>
</dbReference>
<dbReference type="PROSITE" id="PS00662">
    <property type="entry name" value="T2SP_E"/>
    <property type="match status" value="1"/>
</dbReference>
<dbReference type="Proteomes" id="UP000010482">
    <property type="component" value="Chromosome"/>
</dbReference>
<dbReference type="Pfam" id="PF00437">
    <property type="entry name" value="T2SSE"/>
    <property type="match status" value="1"/>
</dbReference>
<evidence type="ECO:0000259" key="3">
    <source>
        <dbReference type="PROSITE" id="PS00662"/>
    </source>
</evidence>
<feature type="region of interest" description="Disordered" evidence="2">
    <location>
        <begin position="343"/>
        <end position="371"/>
    </location>
</feature>
<dbReference type="CDD" id="cd01131">
    <property type="entry name" value="PilT"/>
    <property type="match status" value="1"/>
</dbReference>
<dbReference type="OrthoDB" id="568371at2"/>
<evidence type="ECO:0000313" key="5">
    <source>
        <dbReference type="Proteomes" id="UP000010482"/>
    </source>
</evidence>
<dbReference type="EMBL" id="CP003944">
    <property type="protein sequence ID" value="AFZ49883.1"/>
    <property type="molecule type" value="Genomic_DNA"/>
</dbReference>
<dbReference type="InterPro" id="IPR027417">
    <property type="entry name" value="P-loop_NTPase"/>
</dbReference>
<dbReference type="STRING" id="13035.Dacsa_1182"/>
<dbReference type="InterPro" id="IPR006321">
    <property type="entry name" value="PilT/PilU"/>
</dbReference>
<feature type="compositionally biased region" description="Polar residues" evidence="2">
    <location>
        <begin position="360"/>
        <end position="371"/>
    </location>
</feature>
<evidence type="ECO:0000313" key="4">
    <source>
        <dbReference type="EMBL" id="AFZ49883.1"/>
    </source>
</evidence>
<dbReference type="HOGENOM" id="CLU_013446_4_0_3"/>
<sequence>MELMIEDLMEQLVEKGGSDMHIQAGAPVYFRYSGKLQPVGDEPLTPQETQRLIFSMLNNSQRKQLEQNWELDCSYGVKGLARFRVNVYKERGCYAACLRALSSKIPNYEKLGLPDVVKEMAGYPRGLILVTGPTGSGKTTTLAAILDMINRTRHEHVLTVEDPIEYVFPNEKCLFHQRQKGEDTKSFANALKAALREDPDIILVGELRDLETISLAVTAAETGHLVFGTLHTSSAGGTVDRMVDVFPAEQQEQIRAQLSGSLVAVFSQCLPKKQNPKPGEFGRVLAQEIMVVTPAIANQIREGKTSQIYSSIQTGMKLGMQTMEQSLAYWVNQGAISMEEAISKSSKPDELDRLTAGSVAKNSKTQAKTKR</sequence>
<dbReference type="SMART" id="SM00382">
    <property type="entry name" value="AAA"/>
    <property type="match status" value="1"/>
</dbReference>
<evidence type="ECO:0000256" key="2">
    <source>
        <dbReference type="SAM" id="MobiDB-lite"/>
    </source>
</evidence>
<dbReference type="InterPro" id="IPR001482">
    <property type="entry name" value="T2SS/T4SS_dom"/>
</dbReference>